<keyword evidence="4" id="KW-0233">DNA recombination</keyword>
<comment type="similarity">
    <text evidence="2">Belongs to the RmuC family.</text>
</comment>
<comment type="function">
    <text evidence="1">Involved in DNA recombination.</text>
</comment>
<dbReference type="InterPro" id="IPR003798">
    <property type="entry name" value="DNA_recombination_RmuC"/>
</dbReference>
<dbReference type="PATRIC" id="fig|869212.3.peg.3030"/>
<reference evidence="5 6" key="1">
    <citation type="submission" date="2012-06" db="EMBL/GenBank/DDBJ databases">
        <title>The complete chromosome of genome of Turneriella parva DSM 21527.</title>
        <authorList>
            <consortium name="US DOE Joint Genome Institute (JGI-PGF)"/>
            <person name="Lucas S."/>
            <person name="Han J."/>
            <person name="Lapidus A."/>
            <person name="Bruce D."/>
            <person name="Goodwin L."/>
            <person name="Pitluck S."/>
            <person name="Peters L."/>
            <person name="Kyrpides N."/>
            <person name="Mavromatis K."/>
            <person name="Ivanova N."/>
            <person name="Mikhailova N."/>
            <person name="Chertkov O."/>
            <person name="Detter J.C."/>
            <person name="Tapia R."/>
            <person name="Han C."/>
            <person name="Land M."/>
            <person name="Hauser L."/>
            <person name="Markowitz V."/>
            <person name="Cheng J.-F."/>
            <person name="Hugenholtz P."/>
            <person name="Woyke T."/>
            <person name="Wu D."/>
            <person name="Gronow S."/>
            <person name="Wellnitz S."/>
            <person name="Brambilla E."/>
            <person name="Klenk H.-P."/>
            <person name="Eisen J.A."/>
        </authorList>
    </citation>
    <scope>NUCLEOTIDE SEQUENCE [LARGE SCALE GENOMIC DNA]</scope>
    <source>
        <strain evidence="6">ATCC BAA-1111 / DSM 21527 / NCTC 11395 / H</strain>
    </source>
</reference>
<gene>
    <name evidence="5" type="ordered locus">Turpa_3005</name>
</gene>
<evidence type="ECO:0000256" key="3">
    <source>
        <dbReference type="ARBA" id="ARBA00023054"/>
    </source>
</evidence>
<keyword evidence="6" id="KW-1185">Reference proteome</keyword>
<keyword evidence="3" id="KW-0175">Coiled coil</keyword>
<dbReference type="PANTHER" id="PTHR30563">
    <property type="entry name" value="DNA RECOMBINATION PROTEIN RMUC"/>
    <property type="match status" value="1"/>
</dbReference>
<dbReference type="Proteomes" id="UP000006048">
    <property type="component" value="Chromosome"/>
</dbReference>
<dbReference type="AlphaFoldDB" id="I4B8N7"/>
<dbReference type="Pfam" id="PF02646">
    <property type="entry name" value="RmuC"/>
    <property type="match status" value="1"/>
</dbReference>
<dbReference type="EMBL" id="CP002959">
    <property type="protein sequence ID" value="AFM13644.1"/>
    <property type="molecule type" value="Genomic_DNA"/>
</dbReference>
<dbReference type="PANTHER" id="PTHR30563:SF0">
    <property type="entry name" value="DNA RECOMBINATION PROTEIN RMUC"/>
    <property type="match status" value="1"/>
</dbReference>
<dbReference type="KEGG" id="tpx:Turpa_3005"/>
<evidence type="ECO:0000256" key="4">
    <source>
        <dbReference type="ARBA" id="ARBA00023172"/>
    </source>
</evidence>
<dbReference type="HOGENOM" id="CLU_024057_0_1_12"/>
<dbReference type="GO" id="GO:0006310">
    <property type="term" value="P:DNA recombination"/>
    <property type="evidence" value="ECO:0007669"/>
    <property type="project" value="UniProtKB-KW"/>
</dbReference>
<evidence type="ECO:0000256" key="2">
    <source>
        <dbReference type="ARBA" id="ARBA00009840"/>
    </source>
</evidence>
<evidence type="ECO:0000313" key="5">
    <source>
        <dbReference type="EMBL" id="AFM13644.1"/>
    </source>
</evidence>
<evidence type="ECO:0000256" key="1">
    <source>
        <dbReference type="ARBA" id="ARBA00003416"/>
    </source>
</evidence>
<proteinExistence type="inferred from homology"/>
<dbReference type="RefSeq" id="WP_014804145.1">
    <property type="nucleotide sequence ID" value="NC_018020.1"/>
</dbReference>
<evidence type="ECO:0000313" key="6">
    <source>
        <dbReference type="Proteomes" id="UP000006048"/>
    </source>
</evidence>
<name>I4B8N7_TURPD</name>
<organism evidence="5 6">
    <name type="scientific">Turneriella parva (strain ATCC BAA-1111 / DSM 21527 / NCTC 11395 / H)</name>
    <name type="common">Leptospira parva</name>
    <dbReference type="NCBI Taxonomy" id="869212"/>
    <lineage>
        <taxon>Bacteria</taxon>
        <taxon>Pseudomonadati</taxon>
        <taxon>Spirochaetota</taxon>
        <taxon>Spirochaetia</taxon>
        <taxon>Leptospirales</taxon>
        <taxon>Leptospiraceae</taxon>
        <taxon>Turneriella</taxon>
    </lineage>
</organism>
<protein>
    <submittedName>
        <fullName evidence="5">RmuC-domain protein</fullName>
    </submittedName>
</protein>
<dbReference type="OrthoDB" id="370725at2"/>
<dbReference type="STRING" id="869212.Turpa_3005"/>
<sequence length="388" mass="42925">MVYLFIFTALAIGLMLGIVIGRLAGKNAGIAAATENRLLKESLAKTEAAQAALAEKIQTEFKNIANDVLVSGSRQVHADAQKQLDTLLQPLQSKLGEFQNRLEQTATAQGRDSAALKEQIRSLTDLNKNVGEEARRLADALKGDAKSRGNWGEMVLERLLEVAGLIRGTHYETQVSLKGEQGDFRPDVVVRLPDQKDMIIDSKVSLVHYEQMFGAANEEARAALRKEHLARLKKHVDDLGKKDYSSLAGVNSIDLVFMFVPIEGAFLEALNADEQLYDYAFRKNVVILTPGTLLVTLRLVAQMWQQDNQNKNALKIALEGGKLYDKFVGFVEDITRLGAQMDTTRKTYEDAMKKLNTGPGNLVTQSEKLRELGAKAKKRLALTAEDEE</sequence>
<accession>I4B8N7</accession>